<dbReference type="Proteomes" id="UP001210211">
    <property type="component" value="Unassembled WGS sequence"/>
</dbReference>
<dbReference type="GO" id="GO:0004497">
    <property type="term" value="F:monooxygenase activity"/>
    <property type="evidence" value="ECO:0007669"/>
    <property type="project" value="InterPro"/>
</dbReference>
<keyword evidence="4 5" id="KW-0408">Iron</keyword>
<dbReference type="GO" id="GO:0020037">
    <property type="term" value="F:heme binding"/>
    <property type="evidence" value="ECO:0007669"/>
    <property type="project" value="InterPro"/>
</dbReference>
<accession>A0AAD5ZPA9</accession>
<evidence type="ECO:0000313" key="8">
    <source>
        <dbReference type="Proteomes" id="UP001210211"/>
    </source>
</evidence>
<comment type="caution">
    <text evidence="7">The sequence shown here is derived from an EMBL/GenBank/DDBJ whole genome shotgun (WGS) entry which is preliminary data.</text>
</comment>
<keyword evidence="2 5" id="KW-0479">Metal-binding</keyword>
<comment type="similarity">
    <text evidence="1">Belongs to the cytochrome P450 family.</text>
</comment>
<dbReference type="PRINTS" id="PR00385">
    <property type="entry name" value="P450"/>
</dbReference>
<evidence type="ECO:0000256" key="5">
    <source>
        <dbReference type="PIRSR" id="PIRSR602403-1"/>
    </source>
</evidence>
<gene>
    <name evidence="7" type="ORF">LUZ61_005263</name>
</gene>
<dbReference type="AlphaFoldDB" id="A0AAD5ZPA9"/>
<dbReference type="PRINTS" id="PR00465">
    <property type="entry name" value="EP450IV"/>
</dbReference>
<reference evidence="7 8" key="1">
    <citation type="journal article" date="2022" name="Cell">
        <title>Repeat-based holocentromeres influence genome architecture and karyotype evolution.</title>
        <authorList>
            <person name="Hofstatter P.G."/>
            <person name="Thangavel G."/>
            <person name="Lux T."/>
            <person name="Neumann P."/>
            <person name="Vondrak T."/>
            <person name="Novak P."/>
            <person name="Zhang M."/>
            <person name="Costa L."/>
            <person name="Castellani M."/>
            <person name="Scott A."/>
            <person name="Toegelov H."/>
            <person name="Fuchs J."/>
            <person name="Mata-Sucre Y."/>
            <person name="Dias Y."/>
            <person name="Vanzela A.L.L."/>
            <person name="Huettel B."/>
            <person name="Almeida C.C.S."/>
            <person name="Simkova H."/>
            <person name="Souza G."/>
            <person name="Pedrosa-Harand A."/>
            <person name="Macas J."/>
            <person name="Mayer K.F.X."/>
            <person name="Houben A."/>
            <person name="Marques A."/>
        </authorList>
    </citation>
    <scope>NUCLEOTIDE SEQUENCE [LARGE SCALE GENOMIC DNA]</scope>
    <source>
        <strain evidence="7">RhyTen1mFocal</strain>
    </source>
</reference>
<proteinExistence type="inferred from homology"/>
<keyword evidence="5" id="KW-0349">Heme</keyword>
<keyword evidence="8" id="KW-1185">Reference proteome</keyword>
<evidence type="ECO:0000256" key="3">
    <source>
        <dbReference type="ARBA" id="ARBA00023002"/>
    </source>
</evidence>
<dbReference type="SUPFAM" id="SSF48264">
    <property type="entry name" value="Cytochrome P450"/>
    <property type="match status" value="1"/>
</dbReference>
<dbReference type="GO" id="GO:0016705">
    <property type="term" value="F:oxidoreductase activity, acting on paired donors, with incorporation or reduction of molecular oxygen"/>
    <property type="evidence" value="ECO:0007669"/>
    <property type="project" value="InterPro"/>
</dbReference>
<comment type="cofactor">
    <cofactor evidence="5">
        <name>heme</name>
        <dbReference type="ChEBI" id="CHEBI:30413"/>
    </cofactor>
</comment>
<evidence type="ECO:0000256" key="1">
    <source>
        <dbReference type="ARBA" id="ARBA00010617"/>
    </source>
</evidence>
<evidence type="ECO:0000256" key="4">
    <source>
        <dbReference type="ARBA" id="ARBA00023004"/>
    </source>
</evidence>
<dbReference type="EMBL" id="JAMRDG010000001">
    <property type="protein sequence ID" value="KAJ3701558.1"/>
    <property type="molecule type" value="Genomic_DNA"/>
</dbReference>
<keyword evidence="3" id="KW-0560">Oxidoreductase</keyword>
<organism evidence="7 8">
    <name type="scientific">Rhynchospora tenuis</name>
    <dbReference type="NCBI Taxonomy" id="198213"/>
    <lineage>
        <taxon>Eukaryota</taxon>
        <taxon>Viridiplantae</taxon>
        <taxon>Streptophyta</taxon>
        <taxon>Embryophyta</taxon>
        <taxon>Tracheophyta</taxon>
        <taxon>Spermatophyta</taxon>
        <taxon>Magnoliopsida</taxon>
        <taxon>Liliopsida</taxon>
        <taxon>Poales</taxon>
        <taxon>Cyperaceae</taxon>
        <taxon>Cyperoideae</taxon>
        <taxon>Rhynchosporeae</taxon>
        <taxon>Rhynchospora</taxon>
    </lineage>
</organism>
<evidence type="ECO:0008006" key="9">
    <source>
        <dbReference type="Google" id="ProtNLM"/>
    </source>
</evidence>
<dbReference type="Pfam" id="PF00067">
    <property type="entry name" value="p450"/>
    <property type="match status" value="1"/>
</dbReference>
<feature type="binding site" description="axial binding residue" evidence="5">
    <location>
        <position position="450"/>
    </location>
    <ligand>
        <name>heme</name>
        <dbReference type="ChEBI" id="CHEBI:30413"/>
    </ligand>
    <ligandPart>
        <name>Fe</name>
        <dbReference type="ChEBI" id="CHEBI:18248"/>
    </ligandPart>
</feature>
<name>A0AAD5ZPA9_9POAL</name>
<protein>
    <recommendedName>
        <fullName evidence="9">Cytochrome P450</fullName>
    </recommendedName>
</protein>
<dbReference type="InterPro" id="IPR001128">
    <property type="entry name" value="Cyt_P450"/>
</dbReference>
<keyword evidence="6" id="KW-1133">Transmembrane helix</keyword>
<keyword evidence="6" id="KW-0472">Membrane</keyword>
<feature type="transmembrane region" description="Helical" evidence="6">
    <location>
        <begin position="6"/>
        <end position="28"/>
    </location>
</feature>
<dbReference type="CDD" id="cd11064">
    <property type="entry name" value="CYP86A"/>
    <property type="match status" value="1"/>
</dbReference>
<dbReference type="GO" id="GO:0005506">
    <property type="term" value="F:iron ion binding"/>
    <property type="evidence" value="ECO:0007669"/>
    <property type="project" value="InterPro"/>
</dbReference>
<evidence type="ECO:0000313" key="7">
    <source>
        <dbReference type="EMBL" id="KAJ3701558.1"/>
    </source>
</evidence>
<evidence type="ECO:0000256" key="6">
    <source>
        <dbReference type="SAM" id="Phobius"/>
    </source>
</evidence>
<dbReference type="InterPro" id="IPR036396">
    <property type="entry name" value="Cyt_P450_sf"/>
</dbReference>
<evidence type="ECO:0000256" key="2">
    <source>
        <dbReference type="ARBA" id="ARBA00022723"/>
    </source>
</evidence>
<keyword evidence="6" id="KW-0812">Transmembrane</keyword>
<dbReference type="InterPro" id="IPR002403">
    <property type="entry name" value="Cyt_P450_E_grp-IV"/>
</dbReference>
<dbReference type="PANTHER" id="PTHR24296">
    <property type="entry name" value="CYTOCHROME P450"/>
    <property type="match status" value="1"/>
</dbReference>
<sequence>MDFADTLTTVGPFFFLLLLILQTIYRFLHNKPQHYGPNTYPIIGCIFSFYNNRRRLLHWYTELLASSPSQTIIIQRLGARRIIMTANPINVEHIIKTNFYNYPKGKAFTEILGDLLGQGIFNVDGGLWHAQRKLISHEFTARAMRELLVTTLESEAKERLFPILELASKESLVVDIQDVLKRFTFDITCRISLGKDPESLAPTFPISRLANAFDTASAIIAARASVPVSAAWKVKRALDLGKEKQLKEEIKLIHESIMEIIYNRKNEEEAMRKKDFLSRLIASGFDDEAIRDMVISFIVAARDTTASALTWFFWCMSQNRDAEDEVLNEINVMLKGGQFEIETAKKMRVLHAALCETMRLYPPVAWDSKHPLHDDILPDGTRVERGDRVTYFPYGMGRMKNIWGKDCSEFKLERWLSLEENSVSSNNGSIIYSGVSPFKFPIFQGGPRTCLGKDMAFVQMKFVASAVLPKFELQPVDTRLPVFVPLLTAKMANGFKVLVRKRYKEKILFSNVDG</sequence>
<dbReference type="Gene3D" id="1.10.630.10">
    <property type="entry name" value="Cytochrome P450"/>
    <property type="match status" value="1"/>
</dbReference>